<dbReference type="WBParaSite" id="TCNE_0001395801-mRNA-1">
    <property type="protein sequence ID" value="TCNE_0001395801-mRNA-1"/>
    <property type="gene ID" value="TCNE_0001395801"/>
</dbReference>
<name>A0A183UZN8_TOXCA</name>
<evidence type="ECO:0000313" key="3">
    <source>
        <dbReference type="Proteomes" id="UP000050794"/>
    </source>
</evidence>
<reference evidence="4" key="1">
    <citation type="submission" date="2016-06" db="UniProtKB">
        <authorList>
            <consortium name="WormBaseParasite"/>
        </authorList>
    </citation>
    <scope>IDENTIFICATION</scope>
</reference>
<keyword evidence="3" id="KW-1185">Reference proteome</keyword>
<feature type="region of interest" description="Disordered" evidence="1">
    <location>
        <begin position="130"/>
        <end position="163"/>
    </location>
</feature>
<accession>A0A183UZN8</accession>
<evidence type="ECO:0000313" key="2">
    <source>
        <dbReference type="EMBL" id="VDM45279.1"/>
    </source>
</evidence>
<evidence type="ECO:0000256" key="1">
    <source>
        <dbReference type="SAM" id="MobiDB-lite"/>
    </source>
</evidence>
<proteinExistence type="predicted"/>
<dbReference type="EMBL" id="UYWY01021984">
    <property type="protein sequence ID" value="VDM45279.1"/>
    <property type="molecule type" value="Genomic_DNA"/>
</dbReference>
<dbReference type="Proteomes" id="UP000050794">
    <property type="component" value="Unassembled WGS sequence"/>
</dbReference>
<evidence type="ECO:0000313" key="4">
    <source>
        <dbReference type="WBParaSite" id="TCNE_0001395801-mRNA-1"/>
    </source>
</evidence>
<reference evidence="2 3" key="2">
    <citation type="submission" date="2018-11" db="EMBL/GenBank/DDBJ databases">
        <authorList>
            <consortium name="Pathogen Informatics"/>
        </authorList>
    </citation>
    <scope>NUCLEOTIDE SEQUENCE [LARGE SCALE GENOMIC DNA]</scope>
</reference>
<sequence>MPKARPVNNIRYGPGVVKKEKFTATTEDLLKMDKRGPSSKEGPIFFTLQSCCAHRDGVPTFTRQPQILIKDAKSNEPIAVLDIGFQSVFHPTNYLAKDNGKYTCLIKNQSGLIAAEMTLEIEECIKMEPKKTNDAKCEEPEKAADVKKSEKHEEKKADKTGEV</sequence>
<protein>
    <submittedName>
        <fullName evidence="4">Ig-like domain-containing protein</fullName>
    </submittedName>
</protein>
<organism evidence="3 4">
    <name type="scientific">Toxocara canis</name>
    <name type="common">Canine roundworm</name>
    <dbReference type="NCBI Taxonomy" id="6265"/>
    <lineage>
        <taxon>Eukaryota</taxon>
        <taxon>Metazoa</taxon>
        <taxon>Ecdysozoa</taxon>
        <taxon>Nematoda</taxon>
        <taxon>Chromadorea</taxon>
        <taxon>Rhabditida</taxon>
        <taxon>Spirurina</taxon>
        <taxon>Ascaridomorpha</taxon>
        <taxon>Ascaridoidea</taxon>
        <taxon>Toxocaridae</taxon>
        <taxon>Toxocara</taxon>
    </lineage>
</organism>
<dbReference type="AlphaFoldDB" id="A0A183UZN8"/>
<gene>
    <name evidence="2" type="ORF">TCNE_LOCUS13958</name>
</gene>